<comment type="caution">
    <text evidence="2">The sequence shown here is derived from an EMBL/GenBank/DDBJ whole genome shotgun (WGS) entry which is preliminary data.</text>
</comment>
<evidence type="ECO:0000259" key="1">
    <source>
        <dbReference type="Pfam" id="PF20275"/>
    </source>
</evidence>
<name>A0A073IVU4_9RHOB</name>
<dbReference type="RefSeq" id="WP_037931734.1">
    <property type="nucleotide sequence ID" value="NZ_FQVP01000003.1"/>
</dbReference>
<dbReference type="AlphaFoldDB" id="A0A073IVU4"/>
<reference evidence="2 3" key="1">
    <citation type="submission" date="2014-01" db="EMBL/GenBank/DDBJ databases">
        <title>Sulfitobacter sp. H3 (MCCC 1A00686) Genome Sequencing.</title>
        <authorList>
            <person name="Lai Q."/>
            <person name="Hong Z."/>
        </authorList>
    </citation>
    <scope>NUCLEOTIDE SEQUENCE [LARGE SCALE GENOMIC DNA]</scope>
    <source>
        <strain evidence="2 3">H3</strain>
    </source>
</reference>
<proteinExistence type="predicted"/>
<accession>A0A073IVU4</accession>
<protein>
    <recommendedName>
        <fullName evidence="1">ABC-three component systems C-terminal domain-containing protein</fullName>
    </recommendedName>
</protein>
<dbReference type="OrthoDB" id="596297at2"/>
<dbReference type="InterPro" id="IPR046919">
    <property type="entry name" value="ABC-3C_CTD10"/>
</dbReference>
<organism evidence="2 3">
    <name type="scientific">Pseudosulfitobacter pseudonitzschiae</name>
    <dbReference type="NCBI Taxonomy" id="1402135"/>
    <lineage>
        <taxon>Bacteria</taxon>
        <taxon>Pseudomonadati</taxon>
        <taxon>Pseudomonadota</taxon>
        <taxon>Alphaproteobacteria</taxon>
        <taxon>Rhodobacterales</taxon>
        <taxon>Roseobacteraceae</taxon>
        <taxon>Pseudosulfitobacter</taxon>
    </lineage>
</organism>
<sequence length="303" mass="33657">MDSLQRAFYGLKFENAFLRQKGKAFEDLFSRIMGHASPGDFQAVRPYGNRGDLKCDGYRVSDKTVFQCYAPSAMKLANMLTKMDEDFNGAVAHWGGRMERWSFVHNEDDGLPADATQKLVDLGTANPDVSLDQTGYPELFAIVMALSVSQLEDLFGSVPSQRTMAQLDYAALRPVVSLIQKLSPDDNPPLSAPSASKLDANKLASDAAELLRQGRRREPLVEQFFNDWPDPSFGEEIAQGFRERYQALKAEDLTSDQIFSELQTFAGGMDGTPPHQAAVLAVMSYFFERCDIFEDHAEGDVGI</sequence>
<keyword evidence="3" id="KW-1185">Reference proteome</keyword>
<evidence type="ECO:0000313" key="3">
    <source>
        <dbReference type="Proteomes" id="UP000027746"/>
    </source>
</evidence>
<dbReference type="Proteomes" id="UP000027746">
    <property type="component" value="Unassembled WGS sequence"/>
</dbReference>
<dbReference type="EMBL" id="JAMD01000029">
    <property type="protein sequence ID" value="KEJ93745.1"/>
    <property type="molecule type" value="Genomic_DNA"/>
</dbReference>
<gene>
    <name evidence="2" type="ORF">SUH3_13190</name>
</gene>
<evidence type="ECO:0000313" key="2">
    <source>
        <dbReference type="EMBL" id="KEJ93745.1"/>
    </source>
</evidence>
<dbReference type="Pfam" id="PF20275">
    <property type="entry name" value="CTD10"/>
    <property type="match status" value="1"/>
</dbReference>
<feature type="domain" description="ABC-three component systems C-terminal" evidence="1">
    <location>
        <begin position="171"/>
        <end position="294"/>
    </location>
</feature>